<comment type="caution">
    <text evidence="2">The sequence shown here is derived from an EMBL/GenBank/DDBJ whole genome shotgun (WGS) entry which is preliminary data.</text>
</comment>
<accession>A0ABT6MA30</accession>
<reference evidence="2 3" key="1">
    <citation type="submission" date="2023-04" db="EMBL/GenBank/DDBJ databases">
        <title>Forest soil microbial communities from Buena Vista Peninsula, Colon Province, Panama.</title>
        <authorList>
            <person name="Bouskill N."/>
        </authorList>
    </citation>
    <scope>NUCLEOTIDE SEQUENCE [LARGE SCALE GENOMIC DNA]</scope>
    <source>
        <strain evidence="2 3">CFH S0262</strain>
    </source>
</reference>
<keyword evidence="3" id="KW-1185">Reference proteome</keyword>
<evidence type="ECO:0008006" key="4">
    <source>
        <dbReference type="Google" id="ProtNLM"/>
    </source>
</evidence>
<evidence type="ECO:0000313" key="3">
    <source>
        <dbReference type="Proteomes" id="UP001160334"/>
    </source>
</evidence>
<evidence type="ECO:0000313" key="2">
    <source>
        <dbReference type="EMBL" id="MDH6281163.1"/>
    </source>
</evidence>
<name>A0ABT6MA30_9NOCA</name>
<organism evidence="2 3">
    <name type="scientific">Prescottella agglutinans</name>
    <dbReference type="NCBI Taxonomy" id="1644129"/>
    <lineage>
        <taxon>Bacteria</taxon>
        <taxon>Bacillati</taxon>
        <taxon>Actinomycetota</taxon>
        <taxon>Actinomycetes</taxon>
        <taxon>Mycobacteriales</taxon>
        <taxon>Nocardiaceae</taxon>
        <taxon>Prescottella</taxon>
    </lineage>
</organism>
<feature type="chain" id="PRO_5046351342" description="Secreted protein" evidence="1">
    <location>
        <begin position="20"/>
        <end position="179"/>
    </location>
</feature>
<sequence length="179" mass="18938">MRKALLAVALIATWLVAGAAPAGAASSLGAAQPSWSGPYSVKRFAATKTGTSLAARQWEPDFADTYTFETTCSDGTCVATVIDGPKPANPTLPQPARYTWDGTSWVHPYDWQWDCWQGEGVPKVWAPAHSLAYYTPQPDGTLVGSWRTDIASGPCEGSVIMKVEAYPVDPSPGSVGSSS</sequence>
<dbReference type="RefSeq" id="WP_280760495.1">
    <property type="nucleotide sequence ID" value="NZ_JARXVC010000005.1"/>
</dbReference>
<protein>
    <recommendedName>
        <fullName evidence="4">Secreted protein</fullName>
    </recommendedName>
</protein>
<feature type="signal peptide" evidence="1">
    <location>
        <begin position="1"/>
        <end position="19"/>
    </location>
</feature>
<keyword evidence="1" id="KW-0732">Signal</keyword>
<gene>
    <name evidence="2" type="ORF">M2280_002383</name>
</gene>
<dbReference type="EMBL" id="JARXVC010000005">
    <property type="protein sequence ID" value="MDH6281163.1"/>
    <property type="molecule type" value="Genomic_DNA"/>
</dbReference>
<evidence type="ECO:0000256" key="1">
    <source>
        <dbReference type="SAM" id="SignalP"/>
    </source>
</evidence>
<dbReference type="Proteomes" id="UP001160334">
    <property type="component" value="Unassembled WGS sequence"/>
</dbReference>
<proteinExistence type="predicted"/>